<proteinExistence type="inferred from homology"/>
<comment type="similarity">
    <text evidence="2 10">Belongs to the ABC-4 integral membrane protein family. FtsX subfamily.</text>
</comment>
<dbReference type="PANTHER" id="PTHR47755">
    <property type="entry name" value="CELL DIVISION PROTEIN FTSX"/>
    <property type="match status" value="1"/>
</dbReference>
<feature type="domain" description="FtsX extracellular" evidence="13">
    <location>
        <begin position="59"/>
        <end position="149"/>
    </location>
</feature>
<feature type="transmembrane region" description="Helical" evidence="11">
    <location>
        <begin position="217"/>
        <end position="245"/>
    </location>
</feature>
<keyword evidence="9 10" id="KW-0131">Cell cycle</keyword>
<feature type="transmembrane region" description="Helical" evidence="11">
    <location>
        <begin position="21"/>
        <end position="48"/>
    </location>
</feature>
<evidence type="ECO:0000256" key="1">
    <source>
        <dbReference type="ARBA" id="ARBA00004651"/>
    </source>
</evidence>
<evidence type="ECO:0000256" key="7">
    <source>
        <dbReference type="ARBA" id="ARBA00022989"/>
    </source>
</evidence>
<gene>
    <name evidence="14" type="primary">ftsX</name>
    <name evidence="14" type="ORF">NO1_1790</name>
</gene>
<dbReference type="InterPro" id="IPR004513">
    <property type="entry name" value="FtsX"/>
</dbReference>
<dbReference type="Pfam" id="PF02687">
    <property type="entry name" value="FtsX"/>
    <property type="match status" value="1"/>
</dbReference>
<evidence type="ECO:0000259" key="13">
    <source>
        <dbReference type="Pfam" id="PF18075"/>
    </source>
</evidence>
<dbReference type="AlphaFoldDB" id="A0A388TDV6"/>
<evidence type="ECO:0000256" key="6">
    <source>
        <dbReference type="ARBA" id="ARBA00022692"/>
    </source>
</evidence>
<evidence type="ECO:0000256" key="2">
    <source>
        <dbReference type="ARBA" id="ARBA00007379"/>
    </source>
</evidence>
<reference evidence="14 15" key="1">
    <citation type="journal article" date="2019" name="ISME J.">
        <title>Genome analyses of uncultured TG2/ZB3 bacteria in 'Margulisbacteria' specifically attached to ectosymbiotic spirochetes of protists in the termite gut.</title>
        <authorList>
            <person name="Utami Y.D."/>
            <person name="Kuwahara H."/>
            <person name="Igai K."/>
            <person name="Murakami T."/>
            <person name="Sugaya K."/>
            <person name="Morikawa T."/>
            <person name="Nagura Y."/>
            <person name="Yuki M."/>
            <person name="Deevong P."/>
            <person name="Inoue T."/>
            <person name="Kihara K."/>
            <person name="Lo N."/>
            <person name="Yamada A."/>
            <person name="Ohkuma M."/>
            <person name="Hongoh Y."/>
        </authorList>
    </citation>
    <scope>NUCLEOTIDE SEQUENCE [LARGE SCALE GENOMIC DNA]</scope>
    <source>
        <strain evidence="14">NkOx7-01</strain>
    </source>
</reference>
<keyword evidence="6 11" id="KW-0812">Transmembrane</keyword>
<dbReference type="Proteomes" id="UP000269352">
    <property type="component" value="Unassembled WGS sequence"/>
</dbReference>
<dbReference type="InterPro" id="IPR058204">
    <property type="entry name" value="FtsX_firmicutes-type"/>
</dbReference>
<comment type="caution">
    <text evidence="14">The sequence shown here is derived from an EMBL/GenBank/DDBJ whole genome shotgun (WGS) entry which is preliminary data.</text>
</comment>
<dbReference type="InterPro" id="IPR040690">
    <property type="entry name" value="FtsX_ECD"/>
</dbReference>
<feature type="transmembrane region" description="Helical" evidence="11">
    <location>
        <begin position="161"/>
        <end position="186"/>
    </location>
</feature>
<feature type="transmembrane region" description="Helical" evidence="11">
    <location>
        <begin position="265"/>
        <end position="286"/>
    </location>
</feature>
<dbReference type="PIRSF" id="PIRSF003097">
    <property type="entry name" value="FtsX"/>
    <property type="match status" value="1"/>
</dbReference>
<dbReference type="EMBL" id="BGZN01000064">
    <property type="protein sequence ID" value="GBR74649.1"/>
    <property type="molecule type" value="Genomic_DNA"/>
</dbReference>
<evidence type="ECO:0000256" key="3">
    <source>
        <dbReference type="ARBA" id="ARBA00021907"/>
    </source>
</evidence>
<evidence type="ECO:0000256" key="8">
    <source>
        <dbReference type="ARBA" id="ARBA00023136"/>
    </source>
</evidence>
<evidence type="ECO:0000256" key="10">
    <source>
        <dbReference type="PIRNR" id="PIRNR003097"/>
    </source>
</evidence>
<dbReference type="PANTHER" id="PTHR47755:SF1">
    <property type="entry name" value="CELL DIVISION PROTEIN FTSX"/>
    <property type="match status" value="1"/>
</dbReference>
<keyword evidence="15" id="KW-1185">Reference proteome</keyword>
<dbReference type="GO" id="GO:0051301">
    <property type="term" value="P:cell division"/>
    <property type="evidence" value="ECO:0007669"/>
    <property type="project" value="UniProtKB-KW"/>
</dbReference>
<evidence type="ECO:0000259" key="12">
    <source>
        <dbReference type="Pfam" id="PF02687"/>
    </source>
</evidence>
<dbReference type="Gene3D" id="3.30.70.3040">
    <property type="match status" value="1"/>
</dbReference>
<dbReference type="GO" id="GO:0005886">
    <property type="term" value="C:plasma membrane"/>
    <property type="evidence" value="ECO:0007669"/>
    <property type="project" value="UniProtKB-SubCell"/>
</dbReference>
<dbReference type="InterPro" id="IPR003838">
    <property type="entry name" value="ABC3_permease_C"/>
</dbReference>
<evidence type="ECO:0000313" key="14">
    <source>
        <dbReference type="EMBL" id="GBR74649.1"/>
    </source>
</evidence>
<keyword evidence="4 10" id="KW-1003">Cell membrane</keyword>
<evidence type="ECO:0000313" key="15">
    <source>
        <dbReference type="Proteomes" id="UP000269352"/>
    </source>
</evidence>
<dbReference type="NCBIfam" id="NF038347">
    <property type="entry name" value="FtsX_Gpos"/>
    <property type="match status" value="1"/>
</dbReference>
<name>A0A388TDV6_TERA1</name>
<organism evidence="14 15">
    <name type="scientific">Termititenax aidoneus</name>
    <dbReference type="NCBI Taxonomy" id="2218524"/>
    <lineage>
        <taxon>Bacteria</taxon>
        <taxon>Bacillati</taxon>
        <taxon>Candidatus Margulisiibacteriota</taxon>
        <taxon>Candidatus Termititenacia</taxon>
        <taxon>Candidatus Termititenacales</taxon>
        <taxon>Candidatus Termititenacaceae</taxon>
        <taxon>Candidatus Termititenax</taxon>
    </lineage>
</organism>
<dbReference type="Pfam" id="PF18075">
    <property type="entry name" value="FtsX_ECD"/>
    <property type="match status" value="1"/>
</dbReference>
<evidence type="ECO:0000256" key="9">
    <source>
        <dbReference type="ARBA" id="ARBA00023306"/>
    </source>
</evidence>
<protein>
    <recommendedName>
        <fullName evidence="3 10">Cell division protein FtsX</fullName>
    </recommendedName>
</protein>
<keyword evidence="7 11" id="KW-1133">Transmembrane helix</keyword>
<comment type="subcellular location">
    <subcellularLocation>
        <location evidence="1">Cell membrane</location>
        <topology evidence="1">Multi-pass membrane protein</topology>
    </subcellularLocation>
</comment>
<accession>A0A388TDV6</accession>
<keyword evidence="8 10" id="KW-0472">Membrane</keyword>
<evidence type="ECO:0000256" key="4">
    <source>
        <dbReference type="ARBA" id="ARBA00022475"/>
    </source>
</evidence>
<sequence>MLRRWGYFSREAWQSITRGGLMSLLAASTIALAMFVLGIFLLVFFNFYNLLGALNSRLDIMAYARPAANSNDLDLLNMTISGLNGVKKVQFISKETAWKQFKETHANLQLDDFLEDNPLPNSFKVEVRDLSYINLVANKLRALDNIEDVSYGGELAERLALLIKVLTTGGAIVILVLIASTLMIVVNTIRLTVVARENEINIMSLVGASRSFIKYPFIVEGMLIGLLGSLVAIGSLKAGYGAAILQMERIMPFVPVNLKTGEVNLVFLLLLAAGVFLGWLGGYVSVSRSLKAE</sequence>
<feature type="domain" description="ABC3 transporter permease C-terminal" evidence="12">
    <location>
        <begin position="172"/>
        <end position="284"/>
    </location>
</feature>
<evidence type="ECO:0000256" key="11">
    <source>
        <dbReference type="SAM" id="Phobius"/>
    </source>
</evidence>
<keyword evidence="5 10" id="KW-0132">Cell division</keyword>
<evidence type="ECO:0000256" key="5">
    <source>
        <dbReference type="ARBA" id="ARBA00022618"/>
    </source>
</evidence>